<accession>A0A841Z335</accession>
<dbReference type="AlphaFoldDB" id="A0A841Z335"/>
<sequence>MKHVVPATAYRRLLLLNRLFFATEPLSKNNLVESLETSMNTLNADIVVLNEIFPEDILHIEERNKRVSLNVSDTINFDYLAAYMISTSDLYQLSLSTFWNTPFNVKEWAERHFISLTALYVKLKEVDTFLAESRLILDTSPLRIQGNEVNIRFFYFHLFTRCYPYSGWVMEDFYLEHINKFIQKIEKHANIHFSESSRLEYTVAIGVALTRVKQGYCINLEENVKHWENLSPFYNVHDIDFSDLEDCLGFNLELGDRYNIFQIFFLTTFSYVTRNQIQLRIQYDAKFYSQRYKLAKELVALLDKNTIDYELVLVNVLDYLMRFNLIDKTNLILDINYFSTEYLPNSIKASDIEAVLSKYESQATYKYVRDNKATILKYLHDFFSVVLINVASSQKLNVKVISKKGFMWEEYMKTIVRKYYSEELVIFSDELQPTEHFLQYDLILSDSQIFSPNDRPIIVWNMPPAMRDIEKLKKWITQKSNYPV</sequence>
<evidence type="ECO:0000259" key="3">
    <source>
        <dbReference type="Pfam" id="PF05043"/>
    </source>
</evidence>
<protein>
    <recommendedName>
        <fullName evidence="3">Mga helix-turn-helix domain-containing protein</fullName>
    </recommendedName>
</protein>
<keyword evidence="2" id="KW-0804">Transcription</keyword>
<dbReference type="Proteomes" id="UP000569903">
    <property type="component" value="Unassembled WGS sequence"/>
</dbReference>
<dbReference type="InterPro" id="IPR007737">
    <property type="entry name" value="Mga_HTH"/>
</dbReference>
<dbReference type="InterPro" id="IPR050661">
    <property type="entry name" value="BglG_antiterminators"/>
</dbReference>
<evidence type="ECO:0000256" key="2">
    <source>
        <dbReference type="ARBA" id="ARBA00023163"/>
    </source>
</evidence>
<evidence type="ECO:0000313" key="5">
    <source>
        <dbReference type="Proteomes" id="UP000569903"/>
    </source>
</evidence>
<name>A0A841Z335_9LIST</name>
<dbReference type="EMBL" id="JAARQN010000022">
    <property type="protein sequence ID" value="MBC1459233.1"/>
    <property type="molecule type" value="Genomic_DNA"/>
</dbReference>
<keyword evidence="1" id="KW-0805">Transcription regulation</keyword>
<feature type="domain" description="Mga helix-turn-helix" evidence="3">
    <location>
        <begin position="79"/>
        <end position="159"/>
    </location>
</feature>
<evidence type="ECO:0000256" key="1">
    <source>
        <dbReference type="ARBA" id="ARBA00023015"/>
    </source>
</evidence>
<dbReference type="Pfam" id="PF05043">
    <property type="entry name" value="Mga"/>
    <property type="match status" value="1"/>
</dbReference>
<evidence type="ECO:0000313" key="4">
    <source>
        <dbReference type="EMBL" id="MBC1459233.1"/>
    </source>
</evidence>
<dbReference type="PANTHER" id="PTHR30185">
    <property type="entry name" value="CRYPTIC BETA-GLUCOSIDE BGL OPERON ANTITERMINATOR"/>
    <property type="match status" value="1"/>
</dbReference>
<dbReference type="RefSeq" id="WP_185390357.1">
    <property type="nucleotide sequence ID" value="NZ_JAARQN010000022.1"/>
</dbReference>
<gene>
    <name evidence="4" type="ORF">HB850_15845</name>
</gene>
<organism evidence="4 5">
    <name type="scientific">Listeria newyorkensis</name>
    <dbReference type="NCBI Taxonomy" id="1497681"/>
    <lineage>
        <taxon>Bacteria</taxon>
        <taxon>Bacillati</taxon>
        <taxon>Bacillota</taxon>
        <taxon>Bacilli</taxon>
        <taxon>Bacillales</taxon>
        <taxon>Listeriaceae</taxon>
        <taxon>Listeria</taxon>
    </lineage>
</organism>
<reference evidence="4 5" key="1">
    <citation type="submission" date="2020-03" db="EMBL/GenBank/DDBJ databases">
        <title>Soil Listeria distribution.</title>
        <authorList>
            <person name="Liao J."/>
            <person name="Wiedmann M."/>
        </authorList>
    </citation>
    <scope>NUCLEOTIDE SEQUENCE [LARGE SCALE GENOMIC DNA]</scope>
    <source>
        <strain evidence="4 5">FSL L7-1614</strain>
    </source>
</reference>
<comment type="caution">
    <text evidence="4">The sequence shown here is derived from an EMBL/GenBank/DDBJ whole genome shotgun (WGS) entry which is preliminary data.</text>
</comment>
<proteinExistence type="predicted"/>
<dbReference type="PANTHER" id="PTHR30185:SF18">
    <property type="entry name" value="TRANSCRIPTIONAL REGULATOR MTLR"/>
    <property type="match status" value="1"/>
</dbReference>